<dbReference type="Pfam" id="PF13672">
    <property type="entry name" value="PP2C_2"/>
    <property type="match status" value="1"/>
</dbReference>
<keyword evidence="3" id="KW-1185">Reference proteome</keyword>
<proteinExistence type="predicted"/>
<dbReference type="OrthoDB" id="654410at2"/>
<gene>
    <name evidence="2" type="ORF">A4R26_09420</name>
</gene>
<dbReference type="InterPro" id="IPR036457">
    <property type="entry name" value="PPM-type-like_dom_sf"/>
</dbReference>
<dbReference type="SUPFAM" id="SSF81606">
    <property type="entry name" value="PP2C-like"/>
    <property type="match status" value="1"/>
</dbReference>
<name>A0A1V9EIJ2_9BACT</name>
<evidence type="ECO:0000259" key="1">
    <source>
        <dbReference type="Pfam" id="PF13672"/>
    </source>
</evidence>
<comment type="caution">
    <text evidence="2">The sequence shown here is derived from an EMBL/GenBank/DDBJ whole genome shotgun (WGS) entry which is preliminary data.</text>
</comment>
<accession>A0A1V9EIJ2</accession>
<evidence type="ECO:0000313" key="2">
    <source>
        <dbReference type="EMBL" id="OQP45705.1"/>
    </source>
</evidence>
<sequence length="243" mass="27849">MRIYTTLQIGALHTNHCEDYFITAEIGKNRLLCAVMDGCTMGADSYFAATLTGKLLRKISKEHSYKEFLSKESAGLEQTLEKITRQLFEELRCAKNILQLEREEVLNTLLIGVIDTNNRSGEFLCIGDGLICINKHLYEFEQDNKPDYLGYHLHEEFNRWYGSQHQRITAQDLQDFSLVTDGIFTFKKFDNKTYAAPGNVIEYLLFDEEGSHNSNMLNSKLLDIQTNWGLKPGGDLAIIRTIF</sequence>
<protein>
    <recommendedName>
        <fullName evidence="1">PPM-type phosphatase domain-containing protein</fullName>
    </recommendedName>
</protein>
<organism evidence="2 3">
    <name type="scientific">Niastella populi</name>
    <dbReference type="NCBI Taxonomy" id="550983"/>
    <lineage>
        <taxon>Bacteria</taxon>
        <taxon>Pseudomonadati</taxon>
        <taxon>Bacteroidota</taxon>
        <taxon>Chitinophagia</taxon>
        <taxon>Chitinophagales</taxon>
        <taxon>Chitinophagaceae</taxon>
        <taxon>Niastella</taxon>
    </lineage>
</organism>
<dbReference type="EMBL" id="LWBP01000254">
    <property type="protein sequence ID" value="OQP45705.1"/>
    <property type="molecule type" value="Genomic_DNA"/>
</dbReference>
<dbReference type="Gene3D" id="3.60.40.10">
    <property type="entry name" value="PPM-type phosphatase domain"/>
    <property type="match status" value="1"/>
</dbReference>
<feature type="domain" description="PPM-type phosphatase" evidence="1">
    <location>
        <begin position="16"/>
        <end position="193"/>
    </location>
</feature>
<evidence type="ECO:0000313" key="3">
    <source>
        <dbReference type="Proteomes" id="UP000192276"/>
    </source>
</evidence>
<dbReference type="RefSeq" id="WP_081171404.1">
    <property type="nucleotide sequence ID" value="NZ_LWBP01000254.1"/>
</dbReference>
<dbReference type="Proteomes" id="UP000192276">
    <property type="component" value="Unassembled WGS sequence"/>
</dbReference>
<dbReference type="AlphaFoldDB" id="A0A1V9EIJ2"/>
<reference evidence="3" key="1">
    <citation type="submission" date="2016-04" db="EMBL/GenBank/DDBJ databases">
        <authorList>
            <person name="Chen L."/>
            <person name="Zhuang W."/>
            <person name="Wang G."/>
        </authorList>
    </citation>
    <scope>NUCLEOTIDE SEQUENCE [LARGE SCALE GENOMIC DNA]</scope>
    <source>
        <strain evidence="3">208</strain>
    </source>
</reference>
<dbReference type="InterPro" id="IPR001932">
    <property type="entry name" value="PPM-type_phosphatase-like_dom"/>
</dbReference>
<dbReference type="STRING" id="550983.A4R26_09420"/>